<dbReference type="Proteomes" id="UP001056855">
    <property type="component" value="Chromosome"/>
</dbReference>
<reference evidence="1" key="1">
    <citation type="submission" date="2022-06" db="EMBL/GenBank/DDBJ databases">
        <title>Diverse halophilic archaea isolated from saline environments.</title>
        <authorList>
            <person name="Cui H.-L."/>
        </authorList>
    </citation>
    <scope>NUCLEOTIDE SEQUENCE</scope>
    <source>
        <strain evidence="1">WLHS1</strain>
    </source>
</reference>
<proteinExistence type="predicted"/>
<dbReference type="RefSeq" id="WP_254159175.1">
    <property type="nucleotide sequence ID" value="NZ_CP100355.1"/>
</dbReference>
<sequence>MTEAREAFLAGERPEDVALFLADSYVSDDRLAEYGDAVEGGVLIVIDGERGRNAFKAATGTGAMEFARLAMEHEGIIDDDLAGGTCPDELEDGDHDTQFVFAFAEEQNEEVGGIYAEGDVVHAYAQCTCGTAYSDRWAVQD</sequence>
<dbReference type="GeneID" id="73289244"/>
<accession>A0A9E7SWY5</accession>
<dbReference type="InterPro" id="IPR043830">
    <property type="entry name" value="DUF5807"/>
</dbReference>
<organism evidence="1 2">
    <name type="scientific">Natronosalvus rutilus</name>
    <dbReference type="NCBI Taxonomy" id="2953753"/>
    <lineage>
        <taxon>Archaea</taxon>
        <taxon>Methanobacteriati</taxon>
        <taxon>Methanobacteriota</taxon>
        <taxon>Stenosarchaea group</taxon>
        <taxon>Halobacteria</taxon>
        <taxon>Halobacteriales</taxon>
        <taxon>Natrialbaceae</taxon>
        <taxon>Natronosalvus</taxon>
    </lineage>
</organism>
<evidence type="ECO:0000313" key="1">
    <source>
        <dbReference type="EMBL" id="UTF54506.1"/>
    </source>
</evidence>
<dbReference type="Pfam" id="PF19123">
    <property type="entry name" value="DUF5807"/>
    <property type="match status" value="1"/>
</dbReference>
<dbReference type="KEGG" id="sawl:NGM29_04320"/>
<keyword evidence="2" id="KW-1185">Reference proteome</keyword>
<dbReference type="AlphaFoldDB" id="A0A9E7SWY5"/>
<dbReference type="EMBL" id="CP100355">
    <property type="protein sequence ID" value="UTF54506.1"/>
    <property type="molecule type" value="Genomic_DNA"/>
</dbReference>
<protein>
    <submittedName>
        <fullName evidence="1">DUF5807 family protein</fullName>
    </submittedName>
</protein>
<evidence type="ECO:0000313" key="2">
    <source>
        <dbReference type="Proteomes" id="UP001056855"/>
    </source>
</evidence>
<gene>
    <name evidence="1" type="ORF">NGM29_04320</name>
</gene>
<name>A0A9E7SWY5_9EURY</name>